<organism evidence="1 2">
    <name type="scientific">Stenotrophomonas nematodicola</name>
    <dbReference type="NCBI Taxonomy" id="2656746"/>
    <lineage>
        <taxon>Bacteria</taxon>
        <taxon>Pseudomonadati</taxon>
        <taxon>Pseudomonadota</taxon>
        <taxon>Gammaproteobacteria</taxon>
        <taxon>Lysobacterales</taxon>
        <taxon>Lysobacteraceae</taxon>
        <taxon>Stenotrophomonas</taxon>
    </lineage>
</organism>
<comment type="caution">
    <text evidence="1">The sequence shown here is derived from an EMBL/GenBank/DDBJ whole genome shotgun (WGS) entry which is preliminary data.</text>
</comment>
<evidence type="ECO:0000313" key="2">
    <source>
        <dbReference type="Proteomes" id="UP001605261"/>
    </source>
</evidence>
<dbReference type="RefSeq" id="WP_394163949.1">
    <property type="nucleotide sequence ID" value="NZ_JBHGCJ010000010.1"/>
</dbReference>
<sequence>MTGMSSAAPQTDDEARVDLTRHKWPDAVRFIPYWGDLYWEGLDGERVLLLGESHYRKEGLSDSLEVTRPFTQDHFREMASPVRSGRHGPFFKALDLVLVGQQDFDLQEAADSWKRVAFMNLSQSLAGSQANHRPRNEALREGGDVLVRDILPVLKPTVVLVLGRMTWWFLSHGRREPALSPFIAKEVNRKSGRRRYVEERDVWSLDYKGGSALMTWVYHPSWNVDTWRDRSAALRHLIALSKRD</sequence>
<keyword evidence="2" id="KW-1185">Reference proteome</keyword>
<dbReference type="Proteomes" id="UP001605261">
    <property type="component" value="Unassembled WGS sequence"/>
</dbReference>
<protein>
    <recommendedName>
        <fullName evidence="3">Uracil-DNA glycosylase-like domain-containing protein</fullName>
    </recommendedName>
</protein>
<evidence type="ECO:0000313" key="1">
    <source>
        <dbReference type="EMBL" id="MFG6110245.1"/>
    </source>
</evidence>
<reference evidence="1 2" key="1">
    <citation type="submission" date="2024-09" db="EMBL/GenBank/DDBJ databases">
        <authorList>
            <consortium name="All-Russian atlas of soil microorganisms"/>
            <consortium name="as a basis for the search for new antimicrobial producers and enzymes with unique properties"/>
            <person name="Sokolova E.A."/>
            <person name="Voronina E.N."/>
        </authorList>
    </citation>
    <scope>NUCLEOTIDE SEQUENCE [LARGE SCALE GENOMIC DNA]</scope>
    <source>
        <strain evidence="1 2">AF-22b-331.1</strain>
    </source>
</reference>
<gene>
    <name evidence="1" type="ORF">ACEU0G_000106</name>
</gene>
<name>A0ABW7CZC4_9GAMM</name>
<proteinExistence type="predicted"/>
<accession>A0ABW7CZC4</accession>
<evidence type="ECO:0008006" key="3">
    <source>
        <dbReference type="Google" id="ProtNLM"/>
    </source>
</evidence>
<dbReference type="EMBL" id="JBHGCJ010000010">
    <property type="protein sequence ID" value="MFG6110245.1"/>
    <property type="molecule type" value="Genomic_DNA"/>
</dbReference>